<comment type="caution">
    <text evidence="2">The sequence shown here is derived from an EMBL/GenBank/DDBJ whole genome shotgun (WGS) entry which is preliminary data.</text>
</comment>
<dbReference type="SMART" id="SM00530">
    <property type="entry name" value="HTH_XRE"/>
    <property type="match status" value="1"/>
</dbReference>
<gene>
    <name evidence="2" type="ORF">Air01nite_37500</name>
</gene>
<evidence type="ECO:0000313" key="2">
    <source>
        <dbReference type="EMBL" id="GIF57655.1"/>
    </source>
</evidence>
<organism evidence="2 3">
    <name type="scientific">Asanoa iriomotensis</name>
    <dbReference type="NCBI Taxonomy" id="234613"/>
    <lineage>
        <taxon>Bacteria</taxon>
        <taxon>Bacillati</taxon>
        <taxon>Actinomycetota</taxon>
        <taxon>Actinomycetes</taxon>
        <taxon>Micromonosporales</taxon>
        <taxon>Micromonosporaceae</taxon>
        <taxon>Asanoa</taxon>
    </lineage>
</organism>
<evidence type="ECO:0000313" key="3">
    <source>
        <dbReference type="Proteomes" id="UP000624325"/>
    </source>
</evidence>
<keyword evidence="3" id="KW-1185">Reference proteome</keyword>
<sequence length="360" mass="40024">MAGDDDPARVLAVRLRRLRLNEWPTPIKQPQLARALGVSVPLISSWERTTAPKAPPAERLTSYARFFATPRSVVDGRAALRTDLTTDEEERRRELEDELLGLRAAAVGRVPGPRQPAELANHPPAAGPWYFGDGAPVTIVCGELPEARRADPVYTDQDSPDYVALYSHADLDSLVELHGHVRAANPDSDVWFMRASLVTSDHLTTHLVLLGGVDFNDLTTAVLDSLGVPVRQLTRITDEPDDEGAFEVREGGGRQHRPSLINEHGRRILVEDIAHFCRGQNPYNSLRTVTVCNGMFGRGVYGAVRALTDQRFRDRNAGHVRSRFEDAQTYSILSRVRVVRGEVVTPDWTKPENVLHEWSA</sequence>
<dbReference type="CDD" id="cd00093">
    <property type="entry name" value="HTH_XRE"/>
    <property type="match status" value="1"/>
</dbReference>
<dbReference type="SUPFAM" id="SSF47413">
    <property type="entry name" value="lambda repressor-like DNA-binding domains"/>
    <property type="match status" value="1"/>
</dbReference>
<dbReference type="RefSeq" id="WP_203703934.1">
    <property type="nucleotide sequence ID" value="NZ_BAAALU010000019.1"/>
</dbReference>
<dbReference type="Proteomes" id="UP000624325">
    <property type="component" value="Unassembled WGS sequence"/>
</dbReference>
<dbReference type="Gene3D" id="1.10.260.40">
    <property type="entry name" value="lambda repressor-like DNA-binding domains"/>
    <property type="match status" value="1"/>
</dbReference>
<dbReference type="InterPro" id="IPR001387">
    <property type="entry name" value="Cro/C1-type_HTH"/>
</dbReference>
<dbReference type="InterPro" id="IPR010982">
    <property type="entry name" value="Lambda_DNA-bd_dom_sf"/>
</dbReference>
<proteinExistence type="predicted"/>
<accession>A0ABQ4C5V6</accession>
<evidence type="ECO:0000259" key="1">
    <source>
        <dbReference type="SMART" id="SM00530"/>
    </source>
</evidence>
<reference evidence="2 3" key="1">
    <citation type="submission" date="2021-01" db="EMBL/GenBank/DDBJ databases">
        <title>Whole genome shotgun sequence of Asanoa iriomotensis NBRC 100142.</title>
        <authorList>
            <person name="Komaki H."/>
            <person name="Tamura T."/>
        </authorList>
    </citation>
    <scope>NUCLEOTIDE SEQUENCE [LARGE SCALE GENOMIC DNA]</scope>
    <source>
        <strain evidence="2 3">NBRC 100142</strain>
    </source>
</reference>
<dbReference type="EMBL" id="BONC01000025">
    <property type="protein sequence ID" value="GIF57655.1"/>
    <property type="molecule type" value="Genomic_DNA"/>
</dbReference>
<name>A0ABQ4C5V6_9ACTN</name>
<feature type="domain" description="HTH cro/C1-type" evidence="1">
    <location>
        <begin position="14"/>
        <end position="74"/>
    </location>
</feature>
<protein>
    <recommendedName>
        <fullName evidence="1">HTH cro/C1-type domain-containing protein</fullName>
    </recommendedName>
</protein>